<dbReference type="EMBL" id="LMTZ01000001">
    <property type="protein sequence ID" value="KST70344.1"/>
    <property type="molecule type" value="Genomic_DNA"/>
</dbReference>
<organism evidence="2 3">
    <name type="scientific">Mastigocoleus testarum BC008</name>
    <dbReference type="NCBI Taxonomy" id="371196"/>
    <lineage>
        <taxon>Bacteria</taxon>
        <taxon>Bacillati</taxon>
        <taxon>Cyanobacteriota</taxon>
        <taxon>Cyanophyceae</taxon>
        <taxon>Nostocales</taxon>
        <taxon>Hapalosiphonaceae</taxon>
        <taxon>Mastigocoleus</taxon>
    </lineage>
</organism>
<protein>
    <recommendedName>
        <fullName evidence="1">Glycosyltransferase subfamily 4-like N-terminal domain-containing protein</fullName>
    </recommendedName>
</protein>
<accession>A0A0V8A0N7</accession>
<evidence type="ECO:0000259" key="1">
    <source>
        <dbReference type="Pfam" id="PF13579"/>
    </source>
</evidence>
<dbReference type="Gene3D" id="3.40.50.2000">
    <property type="entry name" value="Glycogen Phosphorylase B"/>
    <property type="match status" value="3"/>
</dbReference>
<evidence type="ECO:0000313" key="2">
    <source>
        <dbReference type="EMBL" id="KST70344.1"/>
    </source>
</evidence>
<dbReference type="SUPFAM" id="SSF53756">
    <property type="entry name" value="UDP-Glycosyltransferase/glycogen phosphorylase"/>
    <property type="match status" value="2"/>
</dbReference>
<gene>
    <name evidence="2" type="ORF">BC008_44920</name>
</gene>
<keyword evidence="3" id="KW-1185">Reference proteome</keyword>
<name>A0A0V8A0N7_9CYAN</name>
<dbReference type="InterPro" id="IPR028098">
    <property type="entry name" value="Glyco_trans_4-like_N"/>
</dbReference>
<evidence type="ECO:0000313" key="3">
    <source>
        <dbReference type="Proteomes" id="UP000053372"/>
    </source>
</evidence>
<dbReference type="AlphaFoldDB" id="A0A0V8A0N7"/>
<dbReference type="RefSeq" id="WP_027844273.1">
    <property type="nucleotide sequence ID" value="NZ_LMTZ01000001.1"/>
</dbReference>
<sequence length="318" mass="36079">MAFPYRQHIALISVYDDPALENPTEEGGGQNLYVRQLGEILAQKGWQVDMFTRKVDPNQANIVEHRPNCRTIRLKAGPEKYISRDWIFGYLPAFTNAILDFQKQKGIYYPIVHTNYWLSGWVGLKLKKIQSLKLIHTYHSLANDKYEPIERFACVNNIRLHAEKACLQTADYIVATTPQEQKDIYSLASSYKNIKILPSSVDMKRLACIPNPGALDLTVVSEETGLSAQGQNKFAIANAIDNILDNPEWQKNLAEIPRKQVEEYFSWEQVGSQLNELYIQLLQQPSLPLPSSNSGLLKNWLGRLVTTQASSKSKIKAS</sequence>
<proteinExistence type="predicted"/>
<dbReference type="OrthoDB" id="9795068at2"/>
<feature type="domain" description="Glycosyltransferase subfamily 4-like N-terminal" evidence="1">
    <location>
        <begin position="28"/>
        <end position="188"/>
    </location>
</feature>
<dbReference type="Pfam" id="PF13579">
    <property type="entry name" value="Glyco_trans_4_4"/>
    <property type="match status" value="1"/>
</dbReference>
<comment type="caution">
    <text evidence="2">The sequence shown here is derived from an EMBL/GenBank/DDBJ whole genome shotgun (WGS) entry which is preliminary data.</text>
</comment>
<dbReference type="Proteomes" id="UP000053372">
    <property type="component" value="Unassembled WGS sequence"/>
</dbReference>
<reference evidence="2 3" key="1">
    <citation type="journal article" date="2015" name="Genome Announc.">
        <title>Draft Genome of the Euendolithic (true boring) Cyanobacterium Mastigocoleus testarum strain BC008.</title>
        <authorList>
            <person name="Guida B.S."/>
            <person name="Garcia-Pichel F."/>
        </authorList>
    </citation>
    <scope>NUCLEOTIDE SEQUENCE [LARGE SCALE GENOMIC DNA]</scope>
    <source>
        <strain evidence="2 3">BC008</strain>
    </source>
</reference>